<name>A0A6J6QE79_9ZZZZ</name>
<proteinExistence type="predicted"/>
<dbReference type="EMBL" id="CAEZXV010000102">
    <property type="protein sequence ID" value="CAB4707465.1"/>
    <property type="molecule type" value="Genomic_DNA"/>
</dbReference>
<gene>
    <name evidence="1" type="ORF">UFOPK2598_00909</name>
</gene>
<organism evidence="1">
    <name type="scientific">freshwater metagenome</name>
    <dbReference type="NCBI Taxonomy" id="449393"/>
    <lineage>
        <taxon>unclassified sequences</taxon>
        <taxon>metagenomes</taxon>
        <taxon>ecological metagenomes</taxon>
    </lineage>
</organism>
<sequence>MSEISNSEKIDLAGVKRRIAEISLKPLDVHSQEFEAIHEDLNRALSEIDGL</sequence>
<dbReference type="AlphaFoldDB" id="A0A6J6QE79"/>
<reference evidence="1" key="1">
    <citation type="submission" date="2020-05" db="EMBL/GenBank/DDBJ databases">
        <authorList>
            <person name="Chiriac C."/>
            <person name="Salcher M."/>
            <person name="Ghai R."/>
            <person name="Kavagutti S V."/>
        </authorList>
    </citation>
    <scope>NUCLEOTIDE SEQUENCE</scope>
</reference>
<evidence type="ECO:0000313" key="1">
    <source>
        <dbReference type="EMBL" id="CAB4707465.1"/>
    </source>
</evidence>
<protein>
    <submittedName>
        <fullName evidence="1">Unannotated protein</fullName>
    </submittedName>
</protein>
<accession>A0A6J6QE79</accession>